<keyword evidence="1 3" id="KW-0808">Transferase</keyword>
<dbReference type="InterPro" id="IPR001296">
    <property type="entry name" value="Glyco_trans_1"/>
</dbReference>
<dbReference type="PANTHER" id="PTHR46401">
    <property type="entry name" value="GLYCOSYLTRANSFERASE WBBK-RELATED"/>
    <property type="match status" value="1"/>
</dbReference>
<dbReference type="Gene3D" id="3.40.50.2000">
    <property type="entry name" value="Glycogen Phosphorylase B"/>
    <property type="match status" value="2"/>
</dbReference>
<dbReference type="SUPFAM" id="SSF53756">
    <property type="entry name" value="UDP-Glycosyltransferase/glycogen phosphorylase"/>
    <property type="match status" value="1"/>
</dbReference>
<comment type="caution">
    <text evidence="3">The sequence shown here is derived from an EMBL/GenBank/DDBJ whole genome shotgun (WGS) entry which is preliminary data.</text>
</comment>
<feature type="domain" description="Glycosyl transferase family 1" evidence="2">
    <location>
        <begin position="192"/>
        <end position="351"/>
    </location>
</feature>
<reference evidence="4" key="1">
    <citation type="submission" date="2018-08" db="EMBL/GenBank/DDBJ databases">
        <authorList>
            <person name="Grouzdev D.S."/>
            <person name="Krutkina M.S."/>
        </authorList>
    </citation>
    <scope>NUCLEOTIDE SEQUENCE [LARGE SCALE GENOMIC DNA]</scope>
    <source>
        <strain evidence="4">4-11</strain>
    </source>
</reference>
<dbReference type="EMBL" id="QUWK01000018">
    <property type="protein sequence ID" value="RFU93818.1"/>
    <property type="molecule type" value="Genomic_DNA"/>
</dbReference>
<gene>
    <name evidence="3" type="ORF">DYP60_12950</name>
</gene>
<sequence length="377" mass="43201">MKILIVTQGYYPGQKYGGPPVSIKNFCDLMVQSIEVFIITLNHDLGDSQVYQSIAQGWNILGNCSVMYLQDKCFNRNTFEREICMLKPDVIYLQSLFQQCVLPVTMIAKKMNLKLLLAPRGELCSGAMKKKYKKLPYIFLLRMLGLTRKIAFQSTSPEETNDIVKYFGVQSNVYYLENIPSKPRTEYNQRFKESGVARIIFISRIVEKKNLLYALICLQSVTEGDVVFDVFGSIEDEGYWEKCLKASDKLSPNIKFTYRGELAHDDVQNVMSNYDVFILPTYSENYGHVIAEALSVSVPVIISNTTPWNCVNEERAGWAIPLDNRNGFVDAINNIISMNNSQYVILSRNAKTLFENSSRYEKLKEKYLFALKQIVKN</sequence>
<evidence type="ECO:0000313" key="4">
    <source>
        <dbReference type="Proteomes" id="UP000264002"/>
    </source>
</evidence>
<dbReference type="Proteomes" id="UP000264002">
    <property type="component" value="Unassembled WGS sequence"/>
</dbReference>
<proteinExistence type="predicted"/>
<dbReference type="GO" id="GO:0016757">
    <property type="term" value="F:glycosyltransferase activity"/>
    <property type="evidence" value="ECO:0007669"/>
    <property type="project" value="InterPro"/>
</dbReference>
<dbReference type="PANTHER" id="PTHR46401:SF2">
    <property type="entry name" value="GLYCOSYLTRANSFERASE WBBK-RELATED"/>
    <property type="match status" value="1"/>
</dbReference>
<dbReference type="GO" id="GO:0009103">
    <property type="term" value="P:lipopolysaccharide biosynthetic process"/>
    <property type="evidence" value="ECO:0007669"/>
    <property type="project" value="TreeGrafter"/>
</dbReference>
<name>A0A372MEK5_9SPIR</name>
<accession>A0A372MEK5</accession>
<evidence type="ECO:0000313" key="3">
    <source>
        <dbReference type="EMBL" id="RFU93818.1"/>
    </source>
</evidence>
<dbReference type="AlphaFoldDB" id="A0A372MEK5"/>
<dbReference type="RefSeq" id="WP_117331437.1">
    <property type="nucleotide sequence ID" value="NZ_QUWK01000018.1"/>
</dbReference>
<reference evidence="3 4" key="2">
    <citation type="submission" date="2018-09" db="EMBL/GenBank/DDBJ databases">
        <title>Genome of Sphaerochaeta halotolerans strain 4-11.</title>
        <authorList>
            <person name="Nazina T.N."/>
            <person name="Sokolova D.S."/>
        </authorList>
    </citation>
    <scope>NUCLEOTIDE SEQUENCE [LARGE SCALE GENOMIC DNA]</scope>
    <source>
        <strain evidence="3 4">4-11</strain>
    </source>
</reference>
<keyword evidence="4" id="KW-1185">Reference proteome</keyword>
<evidence type="ECO:0000259" key="2">
    <source>
        <dbReference type="Pfam" id="PF00534"/>
    </source>
</evidence>
<evidence type="ECO:0000256" key="1">
    <source>
        <dbReference type="ARBA" id="ARBA00022679"/>
    </source>
</evidence>
<protein>
    <submittedName>
        <fullName evidence="3">Glycosyltransferase</fullName>
    </submittedName>
</protein>
<dbReference type="Pfam" id="PF00534">
    <property type="entry name" value="Glycos_transf_1"/>
    <property type="match status" value="1"/>
</dbReference>
<organism evidence="3 4">
    <name type="scientific">Sphaerochaeta halotolerans</name>
    <dbReference type="NCBI Taxonomy" id="2293840"/>
    <lineage>
        <taxon>Bacteria</taxon>
        <taxon>Pseudomonadati</taxon>
        <taxon>Spirochaetota</taxon>
        <taxon>Spirochaetia</taxon>
        <taxon>Spirochaetales</taxon>
        <taxon>Sphaerochaetaceae</taxon>
        <taxon>Sphaerochaeta</taxon>
    </lineage>
</organism>